<organism evidence="11 12">
    <name type="scientific">Prevotella communis</name>
    <dbReference type="NCBI Taxonomy" id="2913614"/>
    <lineage>
        <taxon>Bacteria</taxon>
        <taxon>Pseudomonadati</taxon>
        <taxon>Bacteroidota</taxon>
        <taxon>Bacteroidia</taxon>
        <taxon>Bacteroidales</taxon>
        <taxon>Prevotellaceae</taxon>
        <taxon>Prevotella</taxon>
    </lineage>
</organism>
<evidence type="ECO:0000256" key="2">
    <source>
        <dbReference type="ARBA" id="ARBA00012438"/>
    </source>
</evidence>
<feature type="domain" description="Histidine kinase" evidence="10">
    <location>
        <begin position="339"/>
        <end position="553"/>
    </location>
</feature>
<evidence type="ECO:0000256" key="4">
    <source>
        <dbReference type="ARBA" id="ARBA00022679"/>
    </source>
</evidence>
<dbReference type="InterPro" id="IPR003661">
    <property type="entry name" value="HisK_dim/P_dom"/>
</dbReference>
<dbReference type="Pfam" id="PF00512">
    <property type="entry name" value="HisKA"/>
    <property type="match status" value="1"/>
</dbReference>
<dbReference type="InterPro" id="IPR005467">
    <property type="entry name" value="His_kinase_dom"/>
</dbReference>
<dbReference type="PROSITE" id="PS50109">
    <property type="entry name" value="HIS_KIN"/>
    <property type="match status" value="1"/>
</dbReference>
<evidence type="ECO:0000256" key="9">
    <source>
        <dbReference type="SAM" id="SignalP"/>
    </source>
</evidence>
<dbReference type="InterPro" id="IPR036097">
    <property type="entry name" value="HisK_dim/P_sf"/>
</dbReference>
<dbReference type="SMART" id="SM00062">
    <property type="entry name" value="PBPb"/>
    <property type="match status" value="1"/>
</dbReference>
<dbReference type="PANTHER" id="PTHR43711">
    <property type="entry name" value="TWO-COMPONENT HISTIDINE KINASE"/>
    <property type="match status" value="1"/>
</dbReference>
<comment type="catalytic activity">
    <reaction evidence="1">
        <text>ATP + protein L-histidine = ADP + protein N-phospho-L-histidine.</text>
        <dbReference type="EC" id="2.7.13.3"/>
    </reaction>
</comment>
<dbReference type="Proteomes" id="UP000198779">
    <property type="component" value="Unassembled WGS sequence"/>
</dbReference>
<dbReference type="SMART" id="SM00387">
    <property type="entry name" value="HATPase_c"/>
    <property type="match status" value="1"/>
</dbReference>
<evidence type="ECO:0000256" key="7">
    <source>
        <dbReference type="SAM" id="Coils"/>
    </source>
</evidence>
<evidence type="ECO:0000256" key="3">
    <source>
        <dbReference type="ARBA" id="ARBA00022553"/>
    </source>
</evidence>
<keyword evidence="4" id="KW-0808">Transferase</keyword>
<dbReference type="InterPro" id="IPR001638">
    <property type="entry name" value="Solute-binding_3/MltF_N"/>
</dbReference>
<dbReference type="PANTHER" id="PTHR43711:SF31">
    <property type="entry name" value="HISTIDINE KINASE"/>
    <property type="match status" value="1"/>
</dbReference>
<dbReference type="Gene3D" id="3.30.565.10">
    <property type="entry name" value="Histidine kinase-like ATPase, C-terminal domain"/>
    <property type="match status" value="1"/>
</dbReference>
<dbReference type="Gene3D" id="1.10.287.130">
    <property type="match status" value="1"/>
</dbReference>
<evidence type="ECO:0000256" key="5">
    <source>
        <dbReference type="ARBA" id="ARBA00022777"/>
    </source>
</evidence>
<evidence type="ECO:0000256" key="8">
    <source>
        <dbReference type="SAM" id="Phobius"/>
    </source>
</evidence>
<evidence type="ECO:0000259" key="10">
    <source>
        <dbReference type="PROSITE" id="PS50109"/>
    </source>
</evidence>
<dbReference type="InterPro" id="IPR050736">
    <property type="entry name" value="Sensor_HK_Regulatory"/>
</dbReference>
<sequence length="553" mass="63109">MKQGLKLKNYWLLALITCTLLMACSSDDDEMMQPSPLATHLGFDRQNPLIFSIDADYAPLEFVDENGTPQGFDVEFTGLLMKRLGIPFTYHPNSWKNVAPDIIHGNVDLGMMIYSPYRKDSTNYSRAVFRLYYQVVYPKKSDDERFDFRNLEGKRIAYMNSRPVGELLTSEGAVKFSVTNLDQAMCDLVKGKYDAVICYRYQARYLIDLHHFDNLLTDDISLPPREYCYVSHSKQLIHFIDRELLKMEMEGVTDEVYTIKSTFGGIRIPSWVWYLLGGIAILALIIINVIYSMSRKQLEKANIVLEKGNQELKQRNEELVIAREKALESDRMKSAFIQNMTHQIRTPLNIVTGFAQVINNDYETLPKDEIKMMVGQMMKNTDVITAIITKLIDLSIQESRHSIEKQDFVSCNNLCREAIRRISFTHQDTVKVDVETTVPDSLLILTDKIVILKVLHELLSNADQFTPSGSITLGCYQPDEATVCFSVTDTGQGIPEEYRPKIFTKFFKPNEFSEGLGLGLTLCQTAVEQMGGNIRLDETYTTGARFIITLPLK</sequence>
<reference evidence="12" key="1">
    <citation type="submission" date="2016-10" db="EMBL/GenBank/DDBJ databases">
        <authorList>
            <person name="Varghese N."/>
            <person name="Submissions S."/>
        </authorList>
    </citation>
    <scope>NUCLEOTIDE SEQUENCE [LARGE SCALE GENOMIC DNA]</scope>
    <source>
        <strain evidence="12">BP1-148</strain>
    </source>
</reference>
<proteinExistence type="predicted"/>
<feature type="transmembrane region" description="Helical" evidence="8">
    <location>
        <begin position="271"/>
        <end position="291"/>
    </location>
</feature>
<dbReference type="SUPFAM" id="SSF47384">
    <property type="entry name" value="Homodimeric domain of signal transducing histidine kinase"/>
    <property type="match status" value="1"/>
</dbReference>
<keyword evidence="7" id="KW-0175">Coiled coil</keyword>
<dbReference type="SUPFAM" id="SSF55874">
    <property type="entry name" value="ATPase domain of HSP90 chaperone/DNA topoisomerase II/histidine kinase"/>
    <property type="match status" value="1"/>
</dbReference>
<keyword evidence="12" id="KW-1185">Reference proteome</keyword>
<dbReference type="SMART" id="SM00388">
    <property type="entry name" value="HisKA"/>
    <property type="match status" value="1"/>
</dbReference>
<protein>
    <recommendedName>
        <fullName evidence="2">histidine kinase</fullName>
        <ecNumber evidence="2">2.7.13.3</ecNumber>
    </recommendedName>
</protein>
<dbReference type="AlphaFoldDB" id="A0A1G8BHP3"/>
<keyword evidence="3" id="KW-0597">Phosphoprotein</keyword>
<dbReference type="PRINTS" id="PR00344">
    <property type="entry name" value="BCTRLSENSOR"/>
</dbReference>
<keyword evidence="9" id="KW-0732">Signal</keyword>
<dbReference type="EC" id="2.7.13.3" evidence="2"/>
<dbReference type="CDD" id="cd00082">
    <property type="entry name" value="HisKA"/>
    <property type="match status" value="1"/>
</dbReference>
<evidence type="ECO:0000313" key="12">
    <source>
        <dbReference type="Proteomes" id="UP000198779"/>
    </source>
</evidence>
<accession>A0A1G8BHP3</accession>
<dbReference type="InterPro" id="IPR004358">
    <property type="entry name" value="Sig_transdc_His_kin-like_C"/>
</dbReference>
<keyword evidence="8" id="KW-1133">Transmembrane helix</keyword>
<dbReference type="Pfam" id="PF02518">
    <property type="entry name" value="HATPase_c"/>
    <property type="match status" value="1"/>
</dbReference>
<dbReference type="InterPro" id="IPR036890">
    <property type="entry name" value="HATPase_C_sf"/>
</dbReference>
<evidence type="ECO:0000313" key="11">
    <source>
        <dbReference type="EMBL" id="SDH32584.1"/>
    </source>
</evidence>
<dbReference type="SUPFAM" id="SSF53850">
    <property type="entry name" value="Periplasmic binding protein-like II"/>
    <property type="match status" value="1"/>
</dbReference>
<dbReference type="Gene3D" id="3.40.190.10">
    <property type="entry name" value="Periplasmic binding protein-like II"/>
    <property type="match status" value="2"/>
</dbReference>
<evidence type="ECO:0000256" key="1">
    <source>
        <dbReference type="ARBA" id="ARBA00000085"/>
    </source>
</evidence>
<feature type="coiled-coil region" evidence="7">
    <location>
        <begin position="295"/>
        <end position="329"/>
    </location>
</feature>
<keyword evidence="8" id="KW-0812">Transmembrane</keyword>
<name>A0A1G8BHP3_9BACT</name>
<dbReference type="STRING" id="645274.SAMN04487901_12242"/>
<evidence type="ECO:0000256" key="6">
    <source>
        <dbReference type="ARBA" id="ARBA00023012"/>
    </source>
</evidence>
<dbReference type="InterPro" id="IPR003594">
    <property type="entry name" value="HATPase_dom"/>
</dbReference>
<gene>
    <name evidence="11" type="ORF">SAMN04487901_12242</name>
</gene>
<keyword evidence="8" id="KW-0472">Membrane</keyword>
<keyword evidence="5 11" id="KW-0418">Kinase</keyword>
<dbReference type="Pfam" id="PF00497">
    <property type="entry name" value="SBP_bac_3"/>
    <property type="match status" value="1"/>
</dbReference>
<dbReference type="EMBL" id="FNCQ01000022">
    <property type="protein sequence ID" value="SDH32584.1"/>
    <property type="molecule type" value="Genomic_DNA"/>
</dbReference>
<dbReference type="PROSITE" id="PS51257">
    <property type="entry name" value="PROKAR_LIPOPROTEIN"/>
    <property type="match status" value="1"/>
</dbReference>
<dbReference type="GO" id="GO:0000155">
    <property type="term" value="F:phosphorelay sensor kinase activity"/>
    <property type="evidence" value="ECO:0007669"/>
    <property type="project" value="InterPro"/>
</dbReference>
<dbReference type="RefSeq" id="WP_091819136.1">
    <property type="nucleotide sequence ID" value="NZ_FNCQ01000022.1"/>
</dbReference>
<feature type="signal peptide" evidence="9">
    <location>
        <begin position="1"/>
        <end position="23"/>
    </location>
</feature>
<feature type="chain" id="PRO_5011672600" description="histidine kinase" evidence="9">
    <location>
        <begin position="24"/>
        <end position="553"/>
    </location>
</feature>
<keyword evidence="6" id="KW-0902">Two-component regulatory system</keyword>